<reference evidence="2" key="1">
    <citation type="submission" date="2020-03" db="EMBL/GenBank/DDBJ databases">
        <authorList>
            <person name="He L."/>
        </authorList>
    </citation>
    <scope>NUCLEOTIDE SEQUENCE</scope>
    <source>
        <strain evidence="2">CkLH20</strain>
    </source>
</reference>
<feature type="transmembrane region" description="Helical" evidence="1">
    <location>
        <begin position="12"/>
        <end position="34"/>
    </location>
</feature>
<evidence type="ECO:0000313" key="3">
    <source>
        <dbReference type="Proteomes" id="UP000781932"/>
    </source>
</evidence>
<evidence type="ECO:0000313" key="2">
    <source>
        <dbReference type="EMBL" id="KAF9872049.1"/>
    </source>
</evidence>
<feature type="transmembrane region" description="Helical" evidence="1">
    <location>
        <begin position="110"/>
        <end position="127"/>
    </location>
</feature>
<dbReference type="Proteomes" id="UP000781932">
    <property type="component" value="Unassembled WGS sequence"/>
</dbReference>
<name>A0A9P6HX73_9PEZI</name>
<keyword evidence="3" id="KW-1185">Reference proteome</keyword>
<dbReference type="GeneID" id="62166174"/>
<evidence type="ECO:0000256" key="1">
    <source>
        <dbReference type="SAM" id="Phobius"/>
    </source>
</evidence>
<reference evidence="2" key="2">
    <citation type="submission" date="2020-11" db="EMBL/GenBank/DDBJ databases">
        <title>Whole genome sequencing of Colletotrichum sp.</title>
        <authorList>
            <person name="Li H."/>
        </authorList>
    </citation>
    <scope>NUCLEOTIDE SEQUENCE</scope>
    <source>
        <strain evidence="2">CkLH20</strain>
    </source>
</reference>
<proteinExistence type="predicted"/>
<keyword evidence="1" id="KW-0472">Membrane</keyword>
<accession>A0A9P6HX73</accession>
<protein>
    <submittedName>
        <fullName evidence="2">Uncharacterized protein</fullName>
    </submittedName>
</protein>
<sequence length="257" mass="27615">MANVFRQATSWLYAGLAVTILGTWSLIVLILLAGTAISQDPGLIQLIALPSLLTFLVAKLIVAASAPVTSRGNRSGNLATWIATADNGSPHGALALLLFSVTWLLHLARIVFMFFLFTLFGVFYFFVTSLDEFNKEEMKDGGGGGSDGLNEARQNFTTAVVEFEEKLGWSFSESLQDEPWFILQVVAATWAMSSLLMVYVVAYGFGALRKVLTTPLEAWARGSEAPAAVEGVRREAGTAVVVEKEKVVVQGGGEATS</sequence>
<feature type="transmembrane region" description="Helical" evidence="1">
    <location>
        <begin position="46"/>
        <end position="68"/>
    </location>
</feature>
<dbReference type="OrthoDB" id="4496655at2759"/>
<comment type="caution">
    <text evidence="2">The sequence shown here is derived from an EMBL/GenBank/DDBJ whole genome shotgun (WGS) entry which is preliminary data.</text>
</comment>
<keyword evidence="1" id="KW-0812">Transmembrane</keyword>
<dbReference type="AlphaFoldDB" id="A0A9P6HX73"/>
<dbReference type="RefSeq" id="XP_038741510.1">
    <property type="nucleotide sequence ID" value="XM_038893100.1"/>
</dbReference>
<keyword evidence="1" id="KW-1133">Transmembrane helix</keyword>
<organism evidence="2 3">
    <name type="scientific">Colletotrichum karsti</name>
    <dbReference type="NCBI Taxonomy" id="1095194"/>
    <lineage>
        <taxon>Eukaryota</taxon>
        <taxon>Fungi</taxon>
        <taxon>Dikarya</taxon>
        <taxon>Ascomycota</taxon>
        <taxon>Pezizomycotina</taxon>
        <taxon>Sordariomycetes</taxon>
        <taxon>Hypocreomycetidae</taxon>
        <taxon>Glomerellales</taxon>
        <taxon>Glomerellaceae</taxon>
        <taxon>Colletotrichum</taxon>
        <taxon>Colletotrichum boninense species complex</taxon>
    </lineage>
</organism>
<dbReference type="EMBL" id="JAATWM020000040">
    <property type="protein sequence ID" value="KAF9872049.1"/>
    <property type="molecule type" value="Genomic_DNA"/>
</dbReference>
<gene>
    <name evidence="2" type="ORF">CkaCkLH20_10386</name>
</gene>
<feature type="transmembrane region" description="Helical" evidence="1">
    <location>
        <begin position="180"/>
        <end position="202"/>
    </location>
</feature>